<comment type="caution">
    <text evidence="2">The sequence shown here is derived from an EMBL/GenBank/DDBJ whole genome shotgun (WGS) entry which is preliminary data.</text>
</comment>
<reference evidence="2 3" key="1">
    <citation type="submission" date="2020-08" db="EMBL/GenBank/DDBJ databases">
        <title>A Genomic Blueprint of the Chicken Gut Microbiome.</title>
        <authorList>
            <person name="Gilroy R."/>
            <person name="Ravi A."/>
            <person name="Getino M."/>
            <person name="Pursley I."/>
            <person name="Horton D.L."/>
            <person name="Alikhan N.-F."/>
            <person name="Baker D."/>
            <person name="Gharbi K."/>
            <person name="Hall N."/>
            <person name="Watson M."/>
            <person name="Adriaenssens E.M."/>
            <person name="Foster-Nyarko E."/>
            <person name="Jarju S."/>
            <person name="Secka A."/>
            <person name="Antonio M."/>
            <person name="Oren A."/>
            <person name="Chaudhuri R."/>
            <person name="La Ragione R.M."/>
            <person name="Hildebrand F."/>
            <person name="Pallen M.J."/>
        </authorList>
    </citation>
    <scope>NUCLEOTIDE SEQUENCE [LARGE SCALE GENOMIC DNA]</scope>
    <source>
        <strain evidence="2 3">Sa3CVN1</strain>
    </source>
</reference>
<keyword evidence="3" id="KW-1185">Reference proteome</keyword>
<keyword evidence="1" id="KW-0472">Membrane</keyword>
<protein>
    <submittedName>
        <fullName evidence="2">YibE/F family protein</fullName>
    </submittedName>
</protein>
<gene>
    <name evidence="2" type="ORF">H9661_07235</name>
</gene>
<accession>A0ABR8PSJ8</accession>
<dbReference type="PANTHER" id="PTHR41771:SF1">
    <property type="entry name" value="MEMBRANE PROTEIN"/>
    <property type="match status" value="1"/>
</dbReference>
<feature type="transmembrane region" description="Helical" evidence="1">
    <location>
        <begin position="129"/>
        <end position="147"/>
    </location>
</feature>
<proteinExistence type="predicted"/>
<evidence type="ECO:0000313" key="3">
    <source>
        <dbReference type="Proteomes" id="UP000627781"/>
    </source>
</evidence>
<sequence length="389" mass="42472">MFSKLLSDRRAIIRIMIIMILTFGFFIFLYFFNKVDKPELINQKGTEYEKAVVEEVLKDNIQEDGSRVGNQEVKVRMLSGSKKGEVLNATSASGYLYGAGCKQNMKVIVSLSTEGNDYVASVYSYDRGTIIYAFVLLFMLMLWAIGGKRGLKSAIGLVFTFVCIVFLFIPMLYKGYSPFFAAVIIGILITIVTMYLIAGFSVKTISSIMGTILGVIAAGGAATLFGYLAKISGYNVAEVEELVFLSTKTNLNVGGILFAGILIASLGAVMDVSISIASTVNEIYDKNNKLTSKELFISGINVGRDMMGTMANTLILAFTGGAINTLILIYSYSMKYNQIINMYSIGIEIMQGISGSIGVILTVPLVSFITSRLLKSKFIKIHSYDKLSA</sequence>
<dbReference type="PANTHER" id="PTHR41771">
    <property type="entry name" value="MEMBRANE PROTEIN-RELATED"/>
    <property type="match status" value="1"/>
</dbReference>
<feature type="transmembrane region" description="Helical" evidence="1">
    <location>
        <begin position="314"/>
        <end position="333"/>
    </location>
</feature>
<dbReference type="Proteomes" id="UP000627781">
    <property type="component" value="Unassembled WGS sequence"/>
</dbReference>
<feature type="transmembrane region" description="Helical" evidence="1">
    <location>
        <begin position="12"/>
        <end position="32"/>
    </location>
</feature>
<keyword evidence="1" id="KW-1133">Transmembrane helix</keyword>
<dbReference type="RefSeq" id="WP_143318259.1">
    <property type="nucleotide sequence ID" value="NZ_JACSRA010000009.1"/>
</dbReference>
<organism evidence="2 3">
    <name type="scientific">Clostridium cibarium</name>
    <dbReference type="NCBI Taxonomy" id="2762247"/>
    <lineage>
        <taxon>Bacteria</taxon>
        <taxon>Bacillati</taxon>
        <taxon>Bacillota</taxon>
        <taxon>Clostridia</taxon>
        <taxon>Eubacteriales</taxon>
        <taxon>Clostridiaceae</taxon>
        <taxon>Clostridium</taxon>
    </lineage>
</organism>
<feature type="transmembrane region" description="Helical" evidence="1">
    <location>
        <begin position="154"/>
        <end position="173"/>
    </location>
</feature>
<feature type="transmembrane region" description="Helical" evidence="1">
    <location>
        <begin position="210"/>
        <end position="229"/>
    </location>
</feature>
<feature type="transmembrane region" description="Helical" evidence="1">
    <location>
        <begin position="353"/>
        <end position="374"/>
    </location>
</feature>
<dbReference type="InterPro" id="IPR012507">
    <property type="entry name" value="YibE_F"/>
</dbReference>
<name>A0ABR8PSJ8_9CLOT</name>
<dbReference type="Pfam" id="PF07907">
    <property type="entry name" value="YibE_F"/>
    <property type="match status" value="1"/>
</dbReference>
<feature type="transmembrane region" description="Helical" evidence="1">
    <location>
        <begin position="249"/>
        <end position="269"/>
    </location>
</feature>
<dbReference type="EMBL" id="JACSRA010000009">
    <property type="protein sequence ID" value="MBD7911146.1"/>
    <property type="molecule type" value="Genomic_DNA"/>
</dbReference>
<evidence type="ECO:0000256" key="1">
    <source>
        <dbReference type="SAM" id="Phobius"/>
    </source>
</evidence>
<keyword evidence="1" id="KW-0812">Transmembrane</keyword>
<feature type="transmembrane region" description="Helical" evidence="1">
    <location>
        <begin position="179"/>
        <end position="198"/>
    </location>
</feature>
<evidence type="ECO:0000313" key="2">
    <source>
        <dbReference type="EMBL" id="MBD7911146.1"/>
    </source>
</evidence>